<organism evidence="8 9">
    <name type="scientific">Phtheirospermum japonicum</name>
    <dbReference type="NCBI Taxonomy" id="374723"/>
    <lineage>
        <taxon>Eukaryota</taxon>
        <taxon>Viridiplantae</taxon>
        <taxon>Streptophyta</taxon>
        <taxon>Embryophyta</taxon>
        <taxon>Tracheophyta</taxon>
        <taxon>Spermatophyta</taxon>
        <taxon>Magnoliopsida</taxon>
        <taxon>eudicotyledons</taxon>
        <taxon>Gunneridae</taxon>
        <taxon>Pentapetalae</taxon>
        <taxon>asterids</taxon>
        <taxon>lamiids</taxon>
        <taxon>Lamiales</taxon>
        <taxon>Orobanchaceae</taxon>
        <taxon>Orobanchaceae incertae sedis</taxon>
        <taxon>Phtheirospermum</taxon>
    </lineage>
</organism>
<evidence type="ECO:0000256" key="3">
    <source>
        <dbReference type="ARBA" id="ARBA00022801"/>
    </source>
</evidence>
<dbReference type="OrthoDB" id="10267182at2759"/>
<proteinExistence type="predicted"/>
<dbReference type="GO" id="GO:0046872">
    <property type="term" value="F:metal ion binding"/>
    <property type="evidence" value="ECO:0007669"/>
    <property type="project" value="UniProtKB-KW"/>
</dbReference>
<dbReference type="InterPro" id="IPR023214">
    <property type="entry name" value="HAD_sf"/>
</dbReference>
<evidence type="ECO:0000256" key="7">
    <source>
        <dbReference type="PIRSR" id="PIRSR031051-3"/>
    </source>
</evidence>
<keyword evidence="4 7" id="KW-0460">Magnesium</keyword>
<keyword evidence="3" id="KW-0378">Hydrolase</keyword>
<dbReference type="NCBIfam" id="TIGR01488">
    <property type="entry name" value="HAD-SF-IB"/>
    <property type="match status" value="1"/>
</dbReference>
<dbReference type="PIRSF" id="PIRSF031051">
    <property type="entry name" value="PyrdxlP_Pase_PHOSPHO2"/>
    <property type="match status" value="1"/>
</dbReference>
<dbReference type="InterPro" id="IPR036412">
    <property type="entry name" value="HAD-like_sf"/>
</dbReference>
<comment type="cofactor">
    <cofactor evidence="1 7">
        <name>Mg(2+)</name>
        <dbReference type="ChEBI" id="CHEBI:18420"/>
    </cofactor>
</comment>
<dbReference type="InterPro" id="IPR006384">
    <property type="entry name" value="HAD_hydro_PyrdxlP_Pase-like"/>
</dbReference>
<dbReference type="Gene3D" id="3.40.50.1000">
    <property type="entry name" value="HAD superfamily/HAD-like"/>
    <property type="match status" value="1"/>
</dbReference>
<evidence type="ECO:0000256" key="2">
    <source>
        <dbReference type="ARBA" id="ARBA00022723"/>
    </source>
</evidence>
<evidence type="ECO:0000313" key="8">
    <source>
        <dbReference type="EMBL" id="GFP86112.1"/>
    </source>
</evidence>
<evidence type="ECO:0000256" key="1">
    <source>
        <dbReference type="ARBA" id="ARBA00001946"/>
    </source>
</evidence>
<dbReference type="PANTHER" id="PTHR20889">
    <property type="entry name" value="PHOSPHATASE, ORPHAN 1, 2"/>
    <property type="match status" value="1"/>
</dbReference>
<accession>A0A830BIU0</accession>
<dbReference type="PANTHER" id="PTHR20889:SF12">
    <property type="entry name" value="LP01149P"/>
    <property type="match status" value="1"/>
</dbReference>
<feature type="binding site" evidence="7">
    <location>
        <position position="9"/>
    </location>
    <ligand>
        <name>Mg(2+)</name>
        <dbReference type="ChEBI" id="CHEBI:18420"/>
    </ligand>
</feature>
<dbReference type="Proteomes" id="UP000653305">
    <property type="component" value="Unassembled WGS sequence"/>
</dbReference>
<dbReference type="EMBL" id="BMAC01000119">
    <property type="protein sequence ID" value="GFP86112.1"/>
    <property type="molecule type" value="Genomic_DNA"/>
</dbReference>
<keyword evidence="2 7" id="KW-0479">Metal-binding</keyword>
<name>A0A830BIU0_9LAMI</name>
<sequence>MAEIVIVFDFDKTIIELDSDNWVIDELGATHLFNDLLPTMPWNSLMDKMMRELHAQGKSIEEIKEVLRRAPIHPRIVPAIKTAYALGCDLRIVSDANMFFIETIVDHLGIKNCFSEINTNPGYVDEQGRLRISPFVDFHSCPHGCSRCPPNMCKGMIIERIQASLAKEGKKRMIYLGDGIGDFCPSLKLGEGDFMMPRKDFPVWDLICENRAILRSEIHEWTDGNDMEIILIKLIEKIKIQESSQLVSIEHCKFESIPKAVHEALPPPLRVHQ</sequence>
<evidence type="ECO:0000256" key="4">
    <source>
        <dbReference type="ARBA" id="ARBA00022842"/>
    </source>
</evidence>
<dbReference type="NCBIfam" id="TIGR01489">
    <property type="entry name" value="DKMTPPase-SF"/>
    <property type="match status" value="1"/>
</dbReference>
<feature type="active site" description="Proton donor" evidence="5">
    <location>
        <position position="11"/>
    </location>
</feature>
<dbReference type="InterPro" id="IPR016965">
    <property type="entry name" value="Pase_PHOSPHO-typ"/>
</dbReference>
<dbReference type="SUPFAM" id="SSF56784">
    <property type="entry name" value="HAD-like"/>
    <property type="match status" value="1"/>
</dbReference>
<reference evidence="8" key="1">
    <citation type="submission" date="2020-07" db="EMBL/GenBank/DDBJ databases">
        <title>Ethylene signaling mediates host invasion by parasitic plants.</title>
        <authorList>
            <person name="Yoshida S."/>
        </authorList>
    </citation>
    <scope>NUCLEOTIDE SEQUENCE</scope>
    <source>
        <strain evidence="8">Okayama</strain>
    </source>
</reference>
<feature type="active site" description="Nucleophile" evidence="5">
    <location>
        <position position="9"/>
    </location>
</feature>
<evidence type="ECO:0000256" key="6">
    <source>
        <dbReference type="PIRSR" id="PIRSR031051-2"/>
    </source>
</evidence>
<dbReference type="AlphaFoldDB" id="A0A830BIU0"/>
<dbReference type="Pfam" id="PF06888">
    <property type="entry name" value="Put_Phosphatase"/>
    <property type="match status" value="1"/>
</dbReference>
<feature type="binding site" evidence="6">
    <location>
        <position position="20"/>
    </location>
    <ligand>
        <name>substrate</name>
    </ligand>
</feature>
<evidence type="ECO:0000256" key="5">
    <source>
        <dbReference type="PIRSR" id="PIRSR031051-1"/>
    </source>
</evidence>
<dbReference type="GO" id="GO:0016791">
    <property type="term" value="F:phosphatase activity"/>
    <property type="evidence" value="ECO:0007669"/>
    <property type="project" value="InterPro"/>
</dbReference>
<feature type="binding site" evidence="6">
    <location>
        <position position="95"/>
    </location>
    <ligand>
        <name>substrate</name>
    </ligand>
</feature>
<keyword evidence="9" id="KW-1185">Reference proteome</keyword>
<comment type="caution">
    <text evidence="8">The sequence shown here is derived from an EMBL/GenBank/DDBJ whole genome shotgun (WGS) entry which is preliminary data.</text>
</comment>
<gene>
    <name evidence="8" type="ORF">PHJA_000755100</name>
</gene>
<protein>
    <submittedName>
        <fullName evidence="8">Inorganic pyrophosphatase 1</fullName>
    </submittedName>
</protein>
<feature type="binding site" evidence="7">
    <location>
        <position position="178"/>
    </location>
    <ligand>
        <name>Mg(2+)</name>
        <dbReference type="ChEBI" id="CHEBI:18420"/>
    </ligand>
</feature>
<feature type="binding site" evidence="7">
    <location>
        <position position="11"/>
    </location>
    <ligand>
        <name>Mg(2+)</name>
        <dbReference type="ChEBI" id="CHEBI:18420"/>
    </ligand>
</feature>
<evidence type="ECO:0000313" key="9">
    <source>
        <dbReference type="Proteomes" id="UP000653305"/>
    </source>
</evidence>